<evidence type="ECO:0000256" key="1">
    <source>
        <dbReference type="SAM" id="MobiDB-lite"/>
    </source>
</evidence>
<gene>
    <name evidence="2" type="ORF">MELLADRAFT_102678</name>
</gene>
<evidence type="ECO:0000313" key="3">
    <source>
        <dbReference type="Proteomes" id="UP000001072"/>
    </source>
</evidence>
<dbReference type="AlphaFoldDB" id="F4R916"/>
<feature type="compositionally biased region" description="Polar residues" evidence="1">
    <location>
        <begin position="226"/>
        <end position="243"/>
    </location>
</feature>
<name>F4R916_MELLP</name>
<feature type="region of interest" description="Disordered" evidence="1">
    <location>
        <begin position="209"/>
        <end position="263"/>
    </location>
</feature>
<organism evidence="3">
    <name type="scientific">Melampsora larici-populina (strain 98AG31 / pathotype 3-4-7)</name>
    <name type="common">Poplar leaf rust fungus</name>
    <dbReference type="NCBI Taxonomy" id="747676"/>
    <lineage>
        <taxon>Eukaryota</taxon>
        <taxon>Fungi</taxon>
        <taxon>Dikarya</taxon>
        <taxon>Basidiomycota</taxon>
        <taxon>Pucciniomycotina</taxon>
        <taxon>Pucciniomycetes</taxon>
        <taxon>Pucciniales</taxon>
        <taxon>Melampsoraceae</taxon>
        <taxon>Melampsora</taxon>
    </lineage>
</organism>
<dbReference type="HOGENOM" id="CLU_763080_0_0_1"/>
<dbReference type="OrthoDB" id="2506059at2759"/>
<sequence>MSLSMKGDSISASKFLKIYEALSKVGNQDRPSTKRATSYTPYFDKNIQELRYPIPLTIFNKDWQNKAMTYHVKKRTKSTDGESKTDTYNGLPYADEWLLDYGEWCIHFNGFVNALKGAKFNKFVEWTLAHKANVEKVMNVMGWMTALKYDMRVREEALINRVEVDGKVAPPDISEYNLFLAEECFGESGMREELLFKKNPYVEGGERYGWDPATGKPPKKGNKKTSFGQEKSYQKWNNNPTVSGSGGAAIGADKKTNEKKKFKPGYQGMHFDPQYAEKKAAAKSNQTAKACFALQMLISKSLFLPV</sequence>
<protein>
    <submittedName>
        <fullName evidence="2">Uncharacterized protein</fullName>
    </submittedName>
</protein>
<dbReference type="InParanoid" id="F4R916"/>
<dbReference type="EMBL" id="GL883093">
    <property type="protein sequence ID" value="EGG10908.1"/>
    <property type="molecule type" value="Genomic_DNA"/>
</dbReference>
<accession>F4R916</accession>
<proteinExistence type="predicted"/>
<evidence type="ECO:0000313" key="2">
    <source>
        <dbReference type="EMBL" id="EGG10908.1"/>
    </source>
</evidence>
<dbReference type="KEGG" id="mlr:MELLADRAFT_102678"/>
<dbReference type="VEuPathDB" id="FungiDB:MELLADRAFT_102678"/>
<reference evidence="3" key="1">
    <citation type="journal article" date="2011" name="Proc. Natl. Acad. Sci. U.S.A.">
        <title>Obligate biotrophy features unraveled by the genomic analysis of rust fungi.</title>
        <authorList>
            <person name="Duplessis S."/>
            <person name="Cuomo C.A."/>
            <person name="Lin Y.-C."/>
            <person name="Aerts A."/>
            <person name="Tisserant E."/>
            <person name="Veneault-Fourrey C."/>
            <person name="Joly D.L."/>
            <person name="Hacquard S."/>
            <person name="Amselem J."/>
            <person name="Cantarel B.L."/>
            <person name="Chiu R."/>
            <person name="Coutinho P.M."/>
            <person name="Feau N."/>
            <person name="Field M."/>
            <person name="Frey P."/>
            <person name="Gelhaye E."/>
            <person name="Goldberg J."/>
            <person name="Grabherr M.G."/>
            <person name="Kodira C.D."/>
            <person name="Kohler A."/>
            <person name="Kuees U."/>
            <person name="Lindquist E.A."/>
            <person name="Lucas S.M."/>
            <person name="Mago R."/>
            <person name="Mauceli E."/>
            <person name="Morin E."/>
            <person name="Murat C."/>
            <person name="Pangilinan J.L."/>
            <person name="Park R."/>
            <person name="Pearson M."/>
            <person name="Quesneville H."/>
            <person name="Rouhier N."/>
            <person name="Sakthikumar S."/>
            <person name="Salamov A.A."/>
            <person name="Schmutz J."/>
            <person name="Selles B."/>
            <person name="Shapiro H."/>
            <person name="Tanguay P."/>
            <person name="Tuskan G.A."/>
            <person name="Henrissat B."/>
            <person name="Van de Peer Y."/>
            <person name="Rouze P."/>
            <person name="Ellis J.G."/>
            <person name="Dodds P.N."/>
            <person name="Schein J.E."/>
            <person name="Zhong S."/>
            <person name="Hamelin R.C."/>
            <person name="Grigoriev I.V."/>
            <person name="Szabo L.J."/>
            <person name="Martin F."/>
        </authorList>
    </citation>
    <scope>NUCLEOTIDE SEQUENCE [LARGE SCALE GENOMIC DNA]</scope>
    <source>
        <strain evidence="3">98AG31 / pathotype 3-4-7</strain>
    </source>
</reference>
<keyword evidence="3" id="KW-1185">Reference proteome</keyword>
<dbReference type="GeneID" id="18921747"/>
<dbReference type="RefSeq" id="XP_007405510.1">
    <property type="nucleotide sequence ID" value="XM_007405448.1"/>
</dbReference>
<dbReference type="Proteomes" id="UP000001072">
    <property type="component" value="Unassembled WGS sequence"/>
</dbReference>